<name>A0A268F1Q6_9BACL</name>
<dbReference type="Proteomes" id="UP000215596">
    <property type="component" value="Unassembled WGS sequence"/>
</dbReference>
<accession>A0A268F1Q6</accession>
<dbReference type="PANTHER" id="PTHR48105">
    <property type="entry name" value="THIOREDOXIN REDUCTASE 1-RELATED-RELATED"/>
    <property type="match status" value="1"/>
</dbReference>
<organism evidence="6 7">
    <name type="scientific">Paenibacillus campinasensis</name>
    <dbReference type="NCBI Taxonomy" id="66347"/>
    <lineage>
        <taxon>Bacteria</taxon>
        <taxon>Bacillati</taxon>
        <taxon>Bacillota</taxon>
        <taxon>Bacilli</taxon>
        <taxon>Bacillales</taxon>
        <taxon>Paenibacillaceae</taxon>
        <taxon>Paenibacillus</taxon>
    </lineage>
</organism>
<protein>
    <submittedName>
        <fullName evidence="6">Pyridine nucleotide-disulfide oxidoreductase</fullName>
    </submittedName>
</protein>
<keyword evidence="3" id="KW-0285">Flavoprotein</keyword>
<dbReference type="Gene3D" id="3.50.50.60">
    <property type="entry name" value="FAD/NAD(P)-binding domain"/>
    <property type="match status" value="2"/>
</dbReference>
<dbReference type="PRINTS" id="PR00469">
    <property type="entry name" value="PNDRDTASEII"/>
</dbReference>
<dbReference type="InterPro" id="IPR036188">
    <property type="entry name" value="FAD/NAD-bd_sf"/>
</dbReference>
<dbReference type="EMBL" id="NPBY01000013">
    <property type="protein sequence ID" value="PAD79273.1"/>
    <property type="molecule type" value="Genomic_DNA"/>
</dbReference>
<evidence type="ECO:0000256" key="2">
    <source>
        <dbReference type="ARBA" id="ARBA00011738"/>
    </source>
</evidence>
<dbReference type="Pfam" id="PF07992">
    <property type="entry name" value="Pyr_redox_2"/>
    <property type="match status" value="1"/>
</dbReference>
<dbReference type="SUPFAM" id="SSF51905">
    <property type="entry name" value="FAD/NAD(P)-binding domain"/>
    <property type="match status" value="1"/>
</dbReference>
<evidence type="ECO:0000256" key="4">
    <source>
        <dbReference type="ARBA" id="ARBA00023002"/>
    </source>
</evidence>
<keyword evidence="4" id="KW-0560">Oxidoreductase</keyword>
<dbReference type="OrthoDB" id="9806179at2"/>
<sequence length="306" mass="33020">MNSKMETTDVVIIGGGPAGLNAALVLGRARKKVVVIDEGRPRNAVTRESHGFLTRDGISPAEFRKQARADLLNYPSITIVEDEAVSASGSDGHFQIETAQGRSYRSQKLLFAVGMKDQPLDVPGLAEVYGKSAFVCPYCDGWELRDKPLVILNSGAELMHFAPLISGWTDRFTICTNGPDGLTEEQREELRQRGIPLYDTPIQSIESTEGMVRQVVLTDGTAVPCEGIFFKPTLRIGSDLPRSLGCELTETGSVAVDPFGKTSIPGVYSAGDAASQYYQLIAAAAMGAFAAAAMNNEMNLAAWKRR</sequence>
<dbReference type="GO" id="GO:0016491">
    <property type="term" value="F:oxidoreductase activity"/>
    <property type="evidence" value="ECO:0007669"/>
    <property type="project" value="UniProtKB-KW"/>
</dbReference>
<dbReference type="InterPro" id="IPR050097">
    <property type="entry name" value="Ferredoxin-NADP_redctase_2"/>
</dbReference>
<comment type="subunit">
    <text evidence="2">Homodimer.</text>
</comment>
<dbReference type="AlphaFoldDB" id="A0A268F1Q6"/>
<evidence type="ECO:0000256" key="3">
    <source>
        <dbReference type="ARBA" id="ARBA00022630"/>
    </source>
</evidence>
<evidence type="ECO:0000313" key="7">
    <source>
        <dbReference type="Proteomes" id="UP000215596"/>
    </source>
</evidence>
<dbReference type="PRINTS" id="PR00368">
    <property type="entry name" value="FADPNR"/>
</dbReference>
<evidence type="ECO:0000256" key="1">
    <source>
        <dbReference type="ARBA" id="ARBA00001974"/>
    </source>
</evidence>
<comment type="cofactor">
    <cofactor evidence="1">
        <name>FAD</name>
        <dbReference type="ChEBI" id="CHEBI:57692"/>
    </cofactor>
</comment>
<comment type="caution">
    <text evidence="6">The sequence shown here is derived from an EMBL/GenBank/DDBJ whole genome shotgun (WGS) entry which is preliminary data.</text>
</comment>
<dbReference type="RefSeq" id="WP_095263869.1">
    <property type="nucleotide sequence ID" value="NZ_NPBY01000013.1"/>
</dbReference>
<dbReference type="InterPro" id="IPR023753">
    <property type="entry name" value="FAD/NAD-binding_dom"/>
</dbReference>
<proteinExistence type="predicted"/>
<gene>
    <name evidence="6" type="ORF">CHH67_04900</name>
</gene>
<feature type="domain" description="FAD/NAD(P)-binding" evidence="5">
    <location>
        <begin position="9"/>
        <end position="286"/>
    </location>
</feature>
<evidence type="ECO:0000313" key="6">
    <source>
        <dbReference type="EMBL" id="PAD79273.1"/>
    </source>
</evidence>
<evidence type="ECO:0000259" key="5">
    <source>
        <dbReference type="Pfam" id="PF07992"/>
    </source>
</evidence>
<reference evidence="6 7" key="1">
    <citation type="submission" date="2017-07" db="EMBL/GenBank/DDBJ databases">
        <title>Isolation and whole genome analysis of endospore-forming bacteria from heroin.</title>
        <authorList>
            <person name="Kalinowski J."/>
            <person name="Ahrens B."/>
            <person name="Al-Dilaimi A."/>
            <person name="Winkler A."/>
            <person name="Wibberg D."/>
            <person name="Schleenbecker U."/>
            <person name="Ruckert C."/>
            <person name="Wolfel R."/>
            <person name="Grass G."/>
        </authorList>
    </citation>
    <scope>NUCLEOTIDE SEQUENCE [LARGE SCALE GENOMIC DNA]</scope>
    <source>
        <strain evidence="6 7">7537-G1</strain>
    </source>
</reference>